<dbReference type="EMBL" id="JAHYIQ010000008">
    <property type="protein sequence ID" value="KAK1129940.1"/>
    <property type="molecule type" value="Genomic_DNA"/>
</dbReference>
<feature type="compositionally biased region" description="Basic and acidic residues" evidence="1">
    <location>
        <begin position="81"/>
        <end position="104"/>
    </location>
</feature>
<gene>
    <name evidence="3" type="ORF">K0M31_019634</name>
</gene>
<feature type="region of interest" description="Disordered" evidence="1">
    <location>
        <begin position="475"/>
        <end position="504"/>
    </location>
</feature>
<dbReference type="Proteomes" id="UP001177670">
    <property type="component" value="Unassembled WGS sequence"/>
</dbReference>
<evidence type="ECO:0000313" key="4">
    <source>
        <dbReference type="Proteomes" id="UP001177670"/>
    </source>
</evidence>
<feature type="transmembrane region" description="Helical" evidence="2">
    <location>
        <begin position="546"/>
        <end position="565"/>
    </location>
</feature>
<feature type="compositionally biased region" description="Basic and acidic residues" evidence="1">
    <location>
        <begin position="141"/>
        <end position="158"/>
    </location>
</feature>
<evidence type="ECO:0000256" key="2">
    <source>
        <dbReference type="SAM" id="Phobius"/>
    </source>
</evidence>
<feature type="region of interest" description="Disordered" evidence="1">
    <location>
        <begin position="60"/>
        <end position="169"/>
    </location>
</feature>
<feature type="compositionally biased region" description="Basic and acidic residues" evidence="1">
    <location>
        <begin position="479"/>
        <end position="491"/>
    </location>
</feature>
<evidence type="ECO:0000256" key="1">
    <source>
        <dbReference type="SAM" id="MobiDB-lite"/>
    </source>
</evidence>
<keyword evidence="2" id="KW-0812">Transmembrane</keyword>
<accession>A0AA40G2S9</accession>
<organism evidence="3 4">
    <name type="scientific">Melipona bicolor</name>
    <dbReference type="NCBI Taxonomy" id="60889"/>
    <lineage>
        <taxon>Eukaryota</taxon>
        <taxon>Metazoa</taxon>
        <taxon>Ecdysozoa</taxon>
        <taxon>Arthropoda</taxon>
        <taxon>Hexapoda</taxon>
        <taxon>Insecta</taxon>
        <taxon>Pterygota</taxon>
        <taxon>Neoptera</taxon>
        <taxon>Endopterygota</taxon>
        <taxon>Hymenoptera</taxon>
        <taxon>Apocrita</taxon>
        <taxon>Aculeata</taxon>
        <taxon>Apoidea</taxon>
        <taxon>Anthophila</taxon>
        <taxon>Apidae</taxon>
        <taxon>Melipona</taxon>
    </lineage>
</organism>
<protein>
    <submittedName>
        <fullName evidence="3">Uncharacterized protein</fullName>
    </submittedName>
</protein>
<keyword evidence="2" id="KW-1133">Transmembrane helix</keyword>
<comment type="caution">
    <text evidence="3">The sequence shown here is derived from an EMBL/GenBank/DDBJ whole genome shotgun (WGS) entry which is preliminary data.</text>
</comment>
<feature type="region of interest" description="Disordered" evidence="1">
    <location>
        <begin position="313"/>
        <end position="363"/>
    </location>
</feature>
<feature type="compositionally biased region" description="Acidic residues" evidence="1">
    <location>
        <begin position="21"/>
        <end position="32"/>
    </location>
</feature>
<reference evidence="3" key="1">
    <citation type="submission" date="2021-10" db="EMBL/GenBank/DDBJ databases">
        <title>Melipona bicolor Genome sequencing and assembly.</title>
        <authorList>
            <person name="Araujo N.S."/>
            <person name="Arias M.C."/>
        </authorList>
    </citation>
    <scope>NUCLEOTIDE SEQUENCE</scope>
    <source>
        <strain evidence="3">USP_2M_L1-L4_2017</strain>
        <tissue evidence="3">Whole body</tissue>
    </source>
</reference>
<feature type="region of interest" description="Disordered" evidence="1">
    <location>
        <begin position="206"/>
        <end position="227"/>
    </location>
</feature>
<feature type="compositionally biased region" description="Basic and acidic residues" evidence="1">
    <location>
        <begin position="111"/>
        <end position="124"/>
    </location>
</feature>
<dbReference type="AlphaFoldDB" id="A0AA40G2S9"/>
<sequence>MRKAKDDRVKITTHHFRISIEEETDEENEEVESPAAKPDRRISITIETDSDIVIAPQDAELQSLSSSSGEQEAAAASSQRLQRDWIEQEKKVQSFESKTSRNSDDSQSDSRSVKEVDSKGPTDQKKKKKKKKKSNDENLFDDSKKRESSESKISKESHGIFATGSSSVLPPSTSLDRNFGGLCSKIGYSVDKNSYESANSTKKLEHGANSFATPSLPFEASNRSESTPKCHVEESLSSYETSCDLQSNPDVQLQNLGSNERTQQSVVAAEIEETKILDPSTVVPPGGVYTSSLLIRRRCKLVSAFLKRSSSLEDVSTKKNVNDSPRTRQDSVRTNNNNNRNNTSLPKDSEEETQIKEQRRSTLPMVNVDSNSTDALKISSYQNVLSGTSVNPIRRSSITSVAICSSLAPSLLSAYPGIPNCLMPASNGAEKGAEKGAESSNNSLTTINEQMSERSGAIGLKLKLPFLRLHLPAQQPASDWREEDKEEDPSRHSHHHHHRHHHHHHHVLPHFHVPTFTFTASSTSDGEPGRRFNFGIHRHSLMVSRLWVDFLSFFLSFFSWVFVFVTGAEEEAFIK</sequence>
<feature type="compositionally biased region" description="Basic residues" evidence="1">
    <location>
        <begin position="492"/>
        <end position="504"/>
    </location>
</feature>
<evidence type="ECO:0000313" key="3">
    <source>
        <dbReference type="EMBL" id="KAK1129940.1"/>
    </source>
</evidence>
<name>A0AA40G2S9_9HYME</name>
<proteinExistence type="predicted"/>
<keyword evidence="2" id="KW-0472">Membrane</keyword>
<feature type="compositionally biased region" description="Low complexity" evidence="1">
    <location>
        <begin position="60"/>
        <end position="80"/>
    </location>
</feature>
<feature type="region of interest" description="Disordered" evidence="1">
    <location>
        <begin position="18"/>
        <end position="43"/>
    </location>
</feature>
<feature type="compositionally biased region" description="Low complexity" evidence="1">
    <location>
        <begin position="333"/>
        <end position="343"/>
    </location>
</feature>
<keyword evidence="4" id="KW-1185">Reference proteome</keyword>
<feature type="compositionally biased region" description="Basic and acidic residues" evidence="1">
    <location>
        <begin position="315"/>
        <end position="331"/>
    </location>
</feature>